<dbReference type="PANTHER" id="PTHR41328">
    <property type="entry name" value="TERMINASE SMALL SUBUNIT-RELATED"/>
    <property type="match status" value="1"/>
</dbReference>
<reference evidence="3 4" key="1">
    <citation type="submission" date="2018-11" db="EMBL/GenBank/DDBJ databases">
        <title>Complete genome sequence of Paenibacillus baekrokdamisoli strain KCTC 33723.</title>
        <authorList>
            <person name="Kang S.W."/>
            <person name="Lee K.C."/>
            <person name="Kim K.K."/>
            <person name="Kim J.S."/>
            <person name="Kim D.S."/>
            <person name="Ko S.H."/>
            <person name="Yang S.H."/>
            <person name="Lee J.S."/>
        </authorList>
    </citation>
    <scope>NUCLEOTIDE SEQUENCE [LARGE SCALE GENOMIC DNA]</scope>
    <source>
        <strain evidence="3 4">KCTC 33723</strain>
    </source>
</reference>
<evidence type="ECO:0000256" key="2">
    <source>
        <dbReference type="ARBA" id="ARBA00023219"/>
    </source>
</evidence>
<accession>A0A3G9IUS7</accession>
<keyword evidence="1" id="KW-1188">Viral release from host cell</keyword>
<evidence type="ECO:0000256" key="1">
    <source>
        <dbReference type="ARBA" id="ARBA00022612"/>
    </source>
</evidence>
<dbReference type="Pfam" id="PF03592">
    <property type="entry name" value="Terminase_2"/>
    <property type="match status" value="1"/>
</dbReference>
<organism evidence="3 4">
    <name type="scientific">Paenibacillus baekrokdamisoli</name>
    <dbReference type="NCBI Taxonomy" id="1712516"/>
    <lineage>
        <taxon>Bacteria</taxon>
        <taxon>Bacillati</taxon>
        <taxon>Bacillota</taxon>
        <taxon>Bacilli</taxon>
        <taxon>Bacillales</taxon>
        <taxon>Paenibacillaceae</taxon>
        <taxon>Paenibacillus</taxon>
    </lineage>
</organism>
<dbReference type="EMBL" id="AP019308">
    <property type="protein sequence ID" value="BBH19815.1"/>
    <property type="molecule type" value="Genomic_DNA"/>
</dbReference>
<dbReference type="InterPro" id="IPR005335">
    <property type="entry name" value="Terminase_ssu"/>
</dbReference>
<evidence type="ECO:0000313" key="3">
    <source>
        <dbReference type="EMBL" id="BBH19815.1"/>
    </source>
</evidence>
<protein>
    <submittedName>
        <fullName evidence="3">Terminase small subunit</fullName>
    </submittedName>
</protein>
<keyword evidence="4" id="KW-1185">Reference proteome</keyword>
<gene>
    <name evidence="3" type="ORF">Back11_11600</name>
</gene>
<dbReference type="KEGG" id="pbk:Back11_11600"/>
<dbReference type="Gene3D" id="6.10.140.2160">
    <property type="match status" value="1"/>
</dbReference>
<dbReference type="Proteomes" id="UP000275368">
    <property type="component" value="Chromosome"/>
</dbReference>
<dbReference type="PANTHER" id="PTHR41328:SF2">
    <property type="entry name" value="TERMINASE SMALL SUBUNIT"/>
    <property type="match status" value="1"/>
</dbReference>
<name>A0A3G9IUS7_9BACL</name>
<dbReference type="RefSeq" id="WP_232016240.1">
    <property type="nucleotide sequence ID" value="NZ_AP019308.1"/>
</dbReference>
<sequence length="150" mass="16809">MKPISQKQKAFVDRYIEIGNATQAYIDAGYSVTKRSVADANGRKLLHKPNVKKYLDERITVKDSEKIAKQDEVLQFLSKVMRGEVQEKFPLGLGMGEQQLVKKELDGKDRIKAAELLGKRYALWTDKQLLDSVVGVQIIDDLGADGDDEG</sequence>
<evidence type="ECO:0000313" key="4">
    <source>
        <dbReference type="Proteomes" id="UP000275368"/>
    </source>
</evidence>
<dbReference type="InterPro" id="IPR038713">
    <property type="entry name" value="Terminase_Gp1_N_sf"/>
</dbReference>
<keyword evidence="2" id="KW-0231">Viral genome packaging</keyword>
<dbReference type="Gene3D" id="1.10.10.1400">
    <property type="entry name" value="Terminase, small subunit, N-terminal DNA-binding domain, HTH motif"/>
    <property type="match status" value="1"/>
</dbReference>
<dbReference type="AlphaFoldDB" id="A0A3G9IUS7"/>
<proteinExistence type="predicted"/>
<dbReference type="GO" id="GO:0051276">
    <property type="term" value="P:chromosome organization"/>
    <property type="evidence" value="ECO:0007669"/>
    <property type="project" value="InterPro"/>
</dbReference>
<dbReference type="InterPro" id="IPR052404">
    <property type="entry name" value="SPP1-like_terminase"/>
</dbReference>